<sequence>MFKLETNRLTIRDMTLADESAFVSMSQDPKYQRFYDESDCKPDKYRELTRLFIEQISETPRQAYQLAVEGKDTGKFIGTVCLRLEVNNQASMGGAFSREVQGRGLSFEASEALLKFGFSELGVHRVYAETISKNLAAIKLCKSLGMRQEAHFREHRFFKSKWWDTIVLAILRSEWAKHNKTLKTDS</sequence>
<dbReference type="InterPro" id="IPR016181">
    <property type="entry name" value="Acyl_CoA_acyltransferase"/>
</dbReference>
<reference evidence="3" key="1">
    <citation type="submission" date="2016-10" db="EMBL/GenBank/DDBJ databases">
        <authorList>
            <person name="Varghese N."/>
            <person name="Submissions S."/>
        </authorList>
    </citation>
    <scope>NUCLEOTIDE SEQUENCE [LARGE SCALE GENOMIC DNA]</scope>
    <source>
        <strain evidence="3">DSM 11578</strain>
    </source>
</reference>
<dbReference type="PANTHER" id="PTHR43792:SF1">
    <property type="entry name" value="N-ACETYLTRANSFERASE DOMAIN-CONTAINING PROTEIN"/>
    <property type="match status" value="1"/>
</dbReference>
<dbReference type="PANTHER" id="PTHR43792">
    <property type="entry name" value="GNAT FAMILY, PUTATIVE (AFU_ORTHOLOGUE AFUA_3G00765)-RELATED-RELATED"/>
    <property type="match status" value="1"/>
</dbReference>
<dbReference type="InterPro" id="IPR000182">
    <property type="entry name" value="GNAT_dom"/>
</dbReference>
<evidence type="ECO:0000313" key="2">
    <source>
        <dbReference type="EMBL" id="SFK78369.1"/>
    </source>
</evidence>
<evidence type="ECO:0000313" key="3">
    <source>
        <dbReference type="Proteomes" id="UP000198924"/>
    </source>
</evidence>
<dbReference type="SUPFAM" id="SSF55729">
    <property type="entry name" value="Acyl-CoA N-acyltransferases (Nat)"/>
    <property type="match status" value="1"/>
</dbReference>
<evidence type="ECO:0000259" key="1">
    <source>
        <dbReference type="PROSITE" id="PS51186"/>
    </source>
</evidence>
<proteinExistence type="predicted"/>
<organism evidence="2 3">
    <name type="scientific">Methylophaga sulfidovorans</name>
    <dbReference type="NCBI Taxonomy" id="45496"/>
    <lineage>
        <taxon>Bacteria</taxon>
        <taxon>Pseudomonadati</taxon>
        <taxon>Pseudomonadota</taxon>
        <taxon>Gammaproteobacteria</taxon>
        <taxon>Thiotrichales</taxon>
        <taxon>Piscirickettsiaceae</taxon>
        <taxon>Methylophaga</taxon>
    </lineage>
</organism>
<name>A0A1I4CDL4_9GAMM</name>
<dbReference type="OrthoDB" id="9801656at2"/>
<feature type="domain" description="N-acetyltransferase" evidence="1">
    <location>
        <begin position="9"/>
        <end position="164"/>
    </location>
</feature>
<dbReference type="InterPro" id="IPR051531">
    <property type="entry name" value="N-acetyltransferase"/>
</dbReference>
<keyword evidence="3" id="KW-1185">Reference proteome</keyword>
<accession>A0A1I4CDL4</accession>
<dbReference type="GO" id="GO:0016747">
    <property type="term" value="F:acyltransferase activity, transferring groups other than amino-acyl groups"/>
    <property type="evidence" value="ECO:0007669"/>
    <property type="project" value="InterPro"/>
</dbReference>
<dbReference type="Pfam" id="PF13302">
    <property type="entry name" value="Acetyltransf_3"/>
    <property type="match status" value="1"/>
</dbReference>
<dbReference type="PROSITE" id="PS51186">
    <property type="entry name" value="GNAT"/>
    <property type="match status" value="1"/>
</dbReference>
<dbReference type="AlphaFoldDB" id="A0A1I4CDL4"/>
<dbReference type="EMBL" id="FOSH01000027">
    <property type="protein sequence ID" value="SFK78369.1"/>
    <property type="molecule type" value="Genomic_DNA"/>
</dbReference>
<gene>
    <name evidence="2" type="ORF">SAMN04488079_12717</name>
</gene>
<dbReference type="RefSeq" id="WP_091716203.1">
    <property type="nucleotide sequence ID" value="NZ_FOSH01000027.1"/>
</dbReference>
<dbReference type="Proteomes" id="UP000198924">
    <property type="component" value="Unassembled WGS sequence"/>
</dbReference>
<keyword evidence="2" id="KW-0808">Transferase</keyword>
<dbReference type="STRING" id="45496.SAMN04488079_12717"/>
<protein>
    <submittedName>
        <fullName evidence="2">Protein N-acetyltransferase, RimJ/RimL family</fullName>
    </submittedName>
</protein>
<dbReference type="Gene3D" id="3.40.630.30">
    <property type="match status" value="1"/>
</dbReference>